<name>A0A8H4AD67_GIGMA</name>
<evidence type="ECO:0000313" key="2">
    <source>
        <dbReference type="EMBL" id="KAF0481615.1"/>
    </source>
</evidence>
<accession>A0A8H4AD67</accession>
<feature type="region of interest" description="Disordered" evidence="1">
    <location>
        <begin position="1"/>
        <end position="26"/>
    </location>
</feature>
<sequence>MSSKSKKRKAVQKKPQKQGSVKTNEASLESYKTTLSVQTNFAIMISQTPIAINLTSSSEIDMLLSSNEIYVPSVSKDIPNKLPGQSLKNKEEQPSTFTELEYNVKWPDQSQNKKRNLSNDYNSYKELSDSSVKEYNKLHQKKSSVYSPLSEENNYHDNAITYKNQLQQLGIQRTNETRLLTIKAKYRSKKNDIVAAIRHTLFSVFNEEHLDHINSNISPIKLAEWKSNIKTKTAYEELFKDQQILLKIEYIVFKQYKNKELPLLHYAFILSICDILLNPKSLNIKYNDKSVMRCADAFL</sequence>
<evidence type="ECO:0000313" key="3">
    <source>
        <dbReference type="Proteomes" id="UP000439903"/>
    </source>
</evidence>
<keyword evidence="3" id="KW-1185">Reference proteome</keyword>
<comment type="caution">
    <text evidence="2">The sequence shown here is derived from an EMBL/GenBank/DDBJ whole genome shotgun (WGS) entry which is preliminary data.</text>
</comment>
<dbReference type="AlphaFoldDB" id="A0A8H4AD67"/>
<evidence type="ECO:0000256" key="1">
    <source>
        <dbReference type="SAM" id="MobiDB-lite"/>
    </source>
</evidence>
<dbReference type="EMBL" id="WTPW01000769">
    <property type="protein sequence ID" value="KAF0481615.1"/>
    <property type="molecule type" value="Genomic_DNA"/>
</dbReference>
<protein>
    <submittedName>
        <fullName evidence="2">Uncharacterized protein</fullName>
    </submittedName>
</protein>
<organism evidence="2 3">
    <name type="scientific">Gigaspora margarita</name>
    <dbReference type="NCBI Taxonomy" id="4874"/>
    <lineage>
        <taxon>Eukaryota</taxon>
        <taxon>Fungi</taxon>
        <taxon>Fungi incertae sedis</taxon>
        <taxon>Mucoromycota</taxon>
        <taxon>Glomeromycotina</taxon>
        <taxon>Glomeromycetes</taxon>
        <taxon>Diversisporales</taxon>
        <taxon>Gigasporaceae</taxon>
        <taxon>Gigaspora</taxon>
    </lineage>
</organism>
<dbReference type="OrthoDB" id="2438260at2759"/>
<feature type="compositionally biased region" description="Basic residues" evidence="1">
    <location>
        <begin position="1"/>
        <end position="16"/>
    </location>
</feature>
<proteinExistence type="predicted"/>
<reference evidence="2 3" key="1">
    <citation type="journal article" date="2019" name="Environ. Microbiol.">
        <title>At the nexus of three kingdoms: the genome of the mycorrhizal fungus Gigaspora margarita provides insights into plant, endobacterial and fungal interactions.</title>
        <authorList>
            <person name="Venice F."/>
            <person name="Ghignone S."/>
            <person name="Salvioli di Fossalunga A."/>
            <person name="Amselem J."/>
            <person name="Novero M."/>
            <person name="Xianan X."/>
            <person name="Sedzielewska Toro K."/>
            <person name="Morin E."/>
            <person name="Lipzen A."/>
            <person name="Grigoriev I.V."/>
            <person name="Henrissat B."/>
            <person name="Martin F.M."/>
            <person name="Bonfante P."/>
        </authorList>
    </citation>
    <scope>NUCLEOTIDE SEQUENCE [LARGE SCALE GENOMIC DNA]</scope>
    <source>
        <strain evidence="2 3">BEG34</strain>
    </source>
</reference>
<gene>
    <name evidence="2" type="ORF">F8M41_023534</name>
</gene>
<dbReference type="Proteomes" id="UP000439903">
    <property type="component" value="Unassembled WGS sequence"/>
</dbReference>